<accession>A0ABT9XRR5</accession>
<evidence type="ECO:0000313" key="1">
    <source>
        <dbReference type="EMBL" id="MDQ0198046.1"/>
    </source>
</evidence>
<dbReference type="Proteomes" id="UP001224122">
    <property type="component" value="Unassembled WGS sequence"/>
</dbReference>
<gene>
    <name evidence="1" type="ORF">J2S10_001187</name>
</gene>
<keyword evidence="2" id="KW-1185">Reference proteome</keyword>
<comment type="caution">
    <text evidence="1">The sequence shown here is derived from an EMBL/GenBank/DDBJ whole genome shotgun (WGS) entry which is preliminary data.</text>
</comment>
<evidence type="ECO:0000313" key="2">
    <source>
        <dbReference type="Proteomes" id="UP001224122"/>
    </source>
</evidence>
<proteinExistence type="predicted"/>
<protein>
    <recommendedName>
        <fullName evidence="3">Transposase</fullName>
    </recommendedName>
</protein>
<organism evidence="1 2">
    <name type="scientific">Neobacillus ginsengisoli</name>
    <dbReference type="NCBI Taxonomy" id="904295"/>
    <lineage>
        <taxon>Bacteria</taxon>
        <taxon>Bacillati</taxon>
        <taxon>Bacillota</taxon>
        <taxon>Bacilli</taxon>
        <taxon>Bacillales</taxon>
        <taxon>Bacillaceae</taxon>
        <taxon>Neobacillus</taxon>
    </lineage>
</organism>
<evidence type="ECO:0008006" key="3">
    <source>
        <dbReference type="Google" id="ProtNLM"/>
    </source>
</evidence>
<sequence>MGEKHFSELQILKEIAELLNQGMDLKDVLSEVLQVIN</sequence>
<reference evidence="1 2" key="1">
    <citation type="submission" date="2023-07" db="EMBL/GenBank/DDBJ databases">
        <title>Genomic Encyclopedia of Type Strains, Phase IV (KMG-IV): sequencing the most valuable type-strain genomes for metagenomic binning, comparative biology and taxonomic classification.</title>
        <authorList>
            <person name="Goeker M."/>
        </authorList>
    </citation>
    <scope>NUCLEOTIDE SEQUENCE [LARGE SCALE GENOMIC DNA]</scope>
    <source>
        <strain evidence="1 2">DSM 27594</strain>
    </source>
</reference>
<dbReference type="EMBL" id="JAUSTW010000002">
    <property type="protein sequence ID" value="MDQ0198046.1"/>
    <property type="molecule type" value="Genomic_DNA"/>
</dbReference>
<name>A0ABT9XRR5_9BACI</name>